<evidence type="ECO:0000313" key="1">
    <source>
        <dbReference type="EMBL" id="KAK2942820.1"/>
    </source>
</evidence>
<protein>
    <submittedName>
        <fullName evidence="1">Uncharacterized protein</fullName>
    </submittedName>
</protein>
<dbReference type="SMART" id="SM00710">
    <property type="entry name" value="PbH1"/>
    <property type="match status" value="7"/>
</dbReference>
<evidence type="ECO:0000313" key="2">
    <source>
        <dbReference type="Proteomes" id="UP001281761"/>
    </source>
</evidence>
<dbReference type="InterPro" id="IPR006626">
    <property type="entry name" value="PbH1"/>
</dbReference>
<accession>A0ABQ9WXT8</accession>
<comment type="caution">
    <text evidence="1">The sequence shown here is derived from an EMBL/GenBank/DDBJ whole genome shotgun (WGS) entry which is preliminary data.</text>
</comment>
<proteinExistence type="predicted"/>
<gene>
    <name evidence="1" type="ORF">BLNAU_22268</name>
</gene>
<dbReference type="SUPFAM" id="SSF51126">
    <property type="entry name" value="Pectin lyase-like"/>
    <property type="match status" value="1"/>
</dbReference>
<dbReference type="InterPro" id="IPR011050">
    <property type="entry name" value="Pectin_lyase_fold/virulence"/>
</dbReference>
<sequence>MLLIPLLVVSHAISLENVIQQHFEQNESNRSFRDQLTLDSTQYECRNLGIKDSTLKLQGNGNTNIVFDERTIHSNRFSALLCISNSSVELDRLQLDASNNHPNTSHRPYSSGYAGQSISVLSICSSSIVVSNSEIRVPPQQSPFVIAGSENVGEDETTHLSVQNSSLFSSSSISGATTLILPSARHLGLCISMMSCTLDSTQIGSDTGLLVQVANSPRSNKNCGRIETFMSGNRIENVTRTSSDHFNPSDQGIWSQRLISNSIANSTSVLCGSIIRDMNLGGDFLSTNTSFVSCSTSSVQPLTGRELGRQIYIPYLGPNLRQDKSDDGAYEWEGKDFVKGTLFHFFDFDSEGEAYFAEGSRFLYSSISHTIRFTSCTFTDIDGKDTDDEYRDTDGAAIIIRCPSSLVVEDCQFSNCGGELDGGAIDIAFELEHMTASIKASLSPTVSSNTTEACSIKRFNLRSFVGCVSNSYQAREMKYLGLSPLTIEIFDGEQTVDPGNLQTALTDTDITLFYLGEGNYGTFEIEARSIQLKKWNSEDNLYPTEPAITSFSIAVKAEATCSISVFQLAPLDKSSSIISVFTLGTCSLDSVVVDQIDGLIVPLFSVTGADAEFYLKHCQFTNIRNAEANLIQATENFRIELTSTIITQISTTQSVISVQDCYTVRLAGSTITHVHRTEGEGPAAVEVFRSENVYLDELTVRNCVSDEGNVGGIHLITTPDNYHNFELICMSNTAPQDKPTHILVEGLNEEQTHALLQQSNLLGTPTHFGWVNEDGYGTSFGVVDTSRLYFTLTSSTVIQSPHHLAIEGMHPLDFHLDEIFANQPLGRRVIVTCHLPFDVPLVQKPVTFTDNRLEWESEQGAGFFPNVLLQQDPTTLEESLFTLQTSSEIELRSITFQLDSLTSSPLVKVDASSTLILSESVVFGGAGQFHRPFLETSGEITIHECQFYGLSFNGHSCIKMSGGYFGFEGDTEPVQISSVVNVSTTGKGAFLSSSKARDVEIRLVQFINCSAEAGGAIFVEDAAEFELSSSFHTCTARTTGGAMMIVNNIGTGKFYFHSSFINCRAQRGGGLFLSLAEGTYFDLGESDYLSIFGRDYSHADFENCVAEKGAGVYFEGTMKGDDFDFDAPSFNNWNTQGLGTDIFFAKNVPFDDLSSKKELFKDSLFSTSRQSTDLSKQCQVYFESSPSHSFDLPLPKFKLNGSRTDVASPLTASELHSFREITPYFHVMDDRGKLMKMTVSVGSEFCIFERGFCSSQHISFVKDTEEPEVSSVVVQRDEDAPLYDLVALELDADAVIEFHNLIFAIECPFQMMLVKHRSARGLFETCELLFETGMELPLALFEVEDGTLSLTQILISVKGDEGTFTVNDFVLTHAPLILVAPTDSATSSPNVILDHVTLRRMRLKEDVVSLMLFDFSASVEVNEVEFIDCNQTDSTEAKRIIATGSNLERVVEKWNGFETLSDPADPLSWVIDNAESAESIWHTIPLRVAFVRFEGQTITVEKTGKDVAGCGEGSWNCRGLARAGKNVGGNQPCTIAIVESSFLNGVFDPPAKRTSVESSSSKSVIDVWKEGRMVNSPDGGQAPILTLSHLSFSLPPALDTDSLIQSLGGEVTVKDCWFVSSSPISFHLLSATSGVVDIDKIVISELKFSSTLINLVGLDSATIESLTLTDLGLSQLKRTAAPPVSSRPCKHGIRELVGMTCVRSVAARLKLELSSPTTKRKHSQTVHLPLGFNPLQQRFSWYRMDLRVTYSTIWKKTVQSTSFNSFCSARTKPAPKAELQSSTSCGGSHPPAGLKTLKAVPQLQVVHSHTRIVKNHIKQLFLVRPVRQAYTDLPEVPLVSAEGQSSKKWTLSISRSKFTGQSTSTNEAPTDFEKLCSWESGLVVLKECVCDISCIPTQCSRSA</sequence>
<reference evidence="1 2" key="1">
    <citation type="journal article" date="2022" name="bioRxiv">
        <title>Genomics of Preaxostyla Flagellates Illuminates Evolutionary Transitions and the Path Towards Mitochondrial Loss.</title>
        <authorList>
            <person name="Novak L.V.F."/>
            <person name="Treitli S.C."/>
            <person name="Pyrih J."/>
            <person name="Halakuc P."/>
            <person name="Pipaliya S.V."/>
            <person name="Vacek V."/>
            <person name="Brzon O."/>
            <person name="Soukal P."/>
            <person name="Eme L."/>
            <person name="Dacks J.B."/>
            <person name="Karnkowska A."/>
            <person name="Elias M."/>
            <person name="Hampl V."/>
        </authorList>
    </citation>
    <scope>NUCLEOTIDE SEQUENCE [LARGE SCALE GENOMIC DNA]</scope>
    <source>
        <strain evidence="1">NAU3</strain>
        <tissue evidence="1">Gut</tissue>
    </source>
</reference>
<organism evidence="1 2">
    <name type="scientific">Blattamonas nauphoetae</name>
    <dbReference type="NCBI Taxonomy" id="2049346"/>
    <lineage>
        <taxon>Eukaryota</taxon>
        <taxon>Metamonada</taxon>
        <taxon>Preaxostyla</taxon>
        <taxon>Oxymonadida</taxon>
        <taxon>Blattamonas</taxon>
    </lineage>
</organism>
<dbReference type="EMBL" id="JARBJD010000381">
    <property type="protein sequence ID" value="KAK2942820.1"/>
    <property type="molecule type" value="Genomic_DNA"/>
</dbReference>
<keyword evidence="2" id="KW-1185">Reference proteome</keyword>
<name>A0ABQ9WXT8_9EUKA</name>
<dbReference type="Proteomes" id="UP001281761">
    <property type="component" value="Unassembled WGS sequence"/>
</dbReference>